<proteinExistence type="predicted"/>
<protein>
    <submittedName>
        <fullName evidence="1">Uncharacterized protein</fullName>
    </submittedName>
</protein>
<dbReference type="AlphaFoldDB" id="A0A6M3K319"/>
<evidence type="ECO:0000313" key="1">
    <source>
        <dbReference type="EMBL" id="QJA76529.1"/>
    </source>
</evidence>
<accession>A0A6M3K319</accession>
<gene>
    <name evidence="1" type="ORF">MM415A01489_0007</name>
</gene>
<name>A0A6M3K319_9ZZZZ</name>
<organism evidence="1">
    <name type="scientific">viral metagenome</name>
    <dbReference type="NCBI Taxonomy" id="1070528"/>
    <lineage>
        <taxon>unclassified sequences</taxon>
        <taxon>metagenomes</taxon>
        <taxon>organismal metagenomes</taxon>
    </lineage>
</organism>
<sequence length="269" mass="30600">MALYSNSLAVIRQYLSSTIGDLITGTFDSGDTNHAVDTMLRKDEDYYNKYGYECYIYSGTNIGEAREVSDWQLGTHTLTFDPGFTDSVDTTSLFELHHRFTADEYLKAINMAIESIAGKYLIDLKDETTITLVADTYEYELPLSFLYLYSVITEDAVDTNVYNEEDEIDPRDWDIIKAYPPKLKLNERQYSITAGKDLRLEGQGTQAKVTSDTDVIYIPPDWLVQKAITFLPKGKIMSNKLDTTYQQALALSVKEPRAWPNPTAKRIVE</sequence>
<dbReference type="EMBL" id="MT142230">
    <property type="protein sequence ID" value="QJA76529.1"/>
    <property type="molecule type" value="Genomic_DNA"/>
</dbReference>
<reference evidence="1" key="1">
    <citation type="submission" date="2020-03" db="EMBL/GenBank/DDBJ databases">
        <title>The deep terrestrial virosphere.</title>
        <authorList>
            <person name="Holmfeldt K."/>
            <person name="Nilsson E."/>
            <person name="Simone D."/>
            <person name="Lopez-Fernandez M."/>
            <person name="Wu X."/>
            <person name="de Brujin I."/>
            <person name="Lundin D."/>
            <person name="Andersson A."/>
            <person name="Bertilsson S."/>
            <person name="Dopson M."/>
        </authorList>
    </citation>
    <scope>NUCLEOTIDE SEQUENCE</scope>
    <source>
        <strain evidence="1">MM415A01489</strain>
    </source>
</reference>